<dbReference type="SMART" id="SM00066">
    <property type="entry name" value="GAL4"/>
    <property type="match status" value="1"/>
</dbReference>
<evidence type="ECO:0000256" key="2">
    <source>
        <dbReference type="ARBA" id="ARBA00022723"/>
    </source>
</evidence>
<comment type="caution">
    <text evidence="8">The sequence shown here is derived from an EMBL/GenBank/DDBJ whole genome shotgun (WGS) entry which is preliminary data.</text>
</comment>
<protein>
    <recommendedName>
        <fullName evidence="7">Zn(2)-C6 fungal-type domain-containing protein</fullName>
    </recommendedName>
</protein>
<reference evidence="8" key="1">
    <citation type="submission" date="2021-02" db="EMBL/GenBank/DDBJ databases">
        <title>Genome sequence Cadophora malorum strain M34.</title>
        <authorList>
            <person name="Stefanovic E."/>
            <person name="Vu D."/>
            <person name="Scully C."/>
            <person name="Dijksterhuis J."/>
            <person name="Roader J."/>
            <person name="Houbraken J."/>
        </authorList>
    </citation>
    <scope>NUCLEOTIDE SEQUENCE</scope>
    <source>
        <strain evidence="8">M34</strain>
    </source>
</reference>
<comment type="subcellular location">
    <subcellularLocation>
        <location evidence="1">Nucleus</location>
    </subcellularLocation>
</comment>
<accession>A0A8H7W6F7</accession>
<dbReference type="Gene3D" id="4.10.240.10">
    <property type="entry name" value="Zn(2)-C6 fungal-type DNA-binding domain"/>
    <property type="match status" value="1"/>
</dbReference>
<keyword evidence="3" id="KW-0805">Transcription regulation</keyword>
<feature type="compositionally biased region" description="Polar residues" evidence="6">
    <location>
        <begin position="666"/>
        <end position="675"/>
    </location>
</feature>
<dbReference type="InterPro" id="IPR050815">
    <property type="entry name" value="TF_fung"/>
</dbReference>
<dbReference type="SUPFAM" id="SSF57701">
    <property type="entry name" value="Zn2/Cys6 DNA-binding domain"/>
    <property type="match status" value="1"/>
</dbReference>
<dbReference type="PROSITE" id="PS00463">
    <property type="entry name" value="ZN2_CY6_FUNGAL_1"/>
    <property type="match status" value="1"/>
</dbReference>
<feature type="compositionally biased region" description="Polar residues" evidence="6">
    <location>
        <begin position="622"/>
        <end position="645"/>
    </location>
</feature>
<evidence type="ECO:0000313" key="8">
    <source>
        <dbReference type="EMBL" id="KAG4412589.1"/>
    </source>
</evidence>
<evidence type="ECO:0000256" key="1">
    <source>
        <dbReference type="ARBA" id="ARBA00004123"/>
    </source>
</evidence>
<evidence type="ECO:0000256" key="3">
    <source>
        <dbReference type="ARBA" id="ARBA00023015"/>
    </source>
</evidence>
<dbReference type="GO" id="GO:0000981">
    <property type="term" value="F:DNA-binding transcription factor activity, RNA polymerase II-specific"/>
    <property type="evidence" value="ECO:0007669"/>
    <property type="project" value="InterPro"/>
</dbReference>
<sequence length="789" mass="88352">MPACRECRRRKLGCSKEHPRCKECRRLGVECVYEPKEKPGLKGGAVDNLNRRVEKLEDLIQSLQGQTTTAPTSDQNPRSASALLESFERELRKFNNATSRGVEVTNEEALSDASSIADEHFREQRKRRRLDSSGLFNWGAYLLGDSLFNDGEELLASNILQSIVNSYFSQLHPWIPMIHESSFRRKLSESVWRADLEVILRAMIVSAIRFGSGSKNVDDARILEATKTSRDRVILHAMNSLSVESLQALTIIAFDDIGNGNPSSAWSIVGSLTRTVEYLQLSVEIEEEQELATGWNTSLTSDDVYRRLPADGALWRKQEHVLTPYFGIWDKSAGKIGNSIAYLPTHYPSPTQGSDHQSPASTRFGNPEHTQEDLATSMSTIGAFAYRIEATESMSRVTTYFLQQKVDLQDQKQVGSWLTRFKELDLRLVHWKMFLPQKWKDTNISRRPAEIIMDPNLTLAHITHNASMILLHQVIAYPSPQWDWASKLPSRWSADTCQAAAIETSSITENYLNSPTTSKIVNSQFIFCVFVAARVLLVHWRYYEDATPMLEFTKLLKSLDVISTRWKGGQHSFPAPQNDLAARYVDELRSLQDKCTENPRFRINIMGYVKELGTNEADDPLSSPSRCATMLGSSGKSPESVSASQRQKKRKHSQIHDGPGHRSGEHNGNSGTTEYTPRESATHRLSAGGVRSGHNFPMPGRIGLQAGLPATVSPTQIAEAAAYSGPTLGDDGFMHPAVNIQTADSIMGMDDLNPISQMFVDQQFLDMDRVISYDDGLFSTNIGWWGQEN</sequence>
<dbReference type="EMBL" id="JAFJYH010000367">
    <property type="protein sequence ID" value="KAG4412589.1"/>
    <property type="molecule type" value="Genomic_DNA"/>
</dbReference>
<feature type="region of interest" description="Disordered" evidence="6">
    <location>
        <begin position="615"/>
        <end position="697"/>
    </location>
</feature>
<organism evidence="8 9">
    <name type="scientific">Cadophora malorum</name>
    <dbReference type="NCBI Taxonomy" id="108018"/>
    <lineage>
        <taxon>Eukaryota</taxon>
        <taxon>Fungi</taxon>
        <taxon>Dikarya</taxon>
        <taxon>Ascomycota</taxon>
        <taxon>Pezizomycotina</taxon>
        <taxon>Leotiomycetes</taxon>
        <taxon>Helotiales</taxon>
        <taxon>Ploettnerulaceae</taxon>
        <taxon>Cadophora</taxon>
    </lineage>
</organism>
<dbReference type="AlphaFoldDB" id="A0A8H7W6F7"/>
<dbReference type="Pfam" id="PF00172">
    <property type="entry name" value="Zn_clus"/>
    <property type="match status" value="1"/>
</dbReference>
<dbReference type="Proteomes" id="UP000664132">
    <property type="component" value="Unassembled WGS sequence"/>
</dbReference>
<evidence type="ECO:0000313" key="9">
    <source>
        <dbReference type="Proteomes" id="UP000664132"/>
    </source>
</evidence>
<dbReference type="CDD" id="cd00067">
    <property type="entry name" value="GAL4"/>
    <property type="match status" value="1"/>
</dbReference>
<dbReference type="Pfam" id="PF04082">
    <property type="entry name" value="Fungal_trans"/>
    <property type="match status" value="1"/>
</dbReference>
<feature type="region of interest" description="Disordered" evidence="6">
    <location>
        <begin position="347"/>
        <end position="371"/>
    </location>
</feature>
<dbReference type="OrthoDB" id="4456959at2759"/>
<name>A0A8H7W6F7_9HELO</name>
<dbReference type="InterPro" id="IPR001138">
    <property type="entry name" value="Zn2Cys6_DnaBD"/>
</dbReference>
<dbReference type="PROSITE" id="PS50048">
    <property type="entry name" value="ZN2_CY6_FUNGAL_2"/>
    <property type="match status" value="1"/>
</dbReference>
<dbReference type="GO" id="GO:0005634">
    <property type="term" value="C:nucleus"/>
    <property type="evidence" value="ECO:0007669"/>
    <property type="project" value="UniProtKB-SubCell"/>
</dbReference>
<dbReference type="GO" id="GO:0006351">
    <property type="term" value="P:DNA-templated transcription"/>
    <property type="evidence" value="ECO:0007669"/>
    <property type="project" value="InterPro"/>
</dbReference>
<keyword evidence="2" id="KW-0479">Metal-binding</keyword>
<dbReference type="GO" id="GO:0003677">
    <property type="term" value="F:DNA binding"/>
    <property type="evidence" value="ECO:0007669"/>
    <property type="project" value="InterPro"/>
</dbReference>
<feature type="domain" description="Zn(2)-C6 fungal-type" evidence="7">
    <location>
        <begin position="3"/>
        <end position="33"/>
    </location>
</feature>
<proteinExistence type="predicted"/>
<dbReference type="CDD" id="cd12148">
    <property type="entry name" value="fungal_TF_MHR"/>
    <property type="match status" value="1"/>
</dbReference>
<dbReference type="InterPro" id="IPR007219">
    <property type="entry name" value="XnlR_reg_dom"/>
</dbReference>
<evidence type="ECO:0000256" key="6">
    <source>
        <dbReference type="SAM" id="MobiDB-lite"/>
    </source>
</evidence>
<keyword evidence="9" id="KW-1185">Reference proteome</keyword>
<feature type="compositionally biased region" description="Basic and acidic residues" evidence="6">
    <location>
        <begin position="654"/>
        <end position="665"/>
    </location>
</feature>
<feature type="compositionally biased region" description="Polar residues" evidence="6">
    <location>
        <begin position="348"/>
        <end position="364"/>
    </location>
</feature>
<dbReference type="InterPro" id="IPR036864">
    <property type="entry name" value="Zn2-C6_fun-type_DNA-bd_sf"/>
</dbReference>
<gene>
    <name evidence="8" type="ORF">IFR04_014277</name>
</gene>
<evidence type="ECO:0000259" key="7">
    <source>
        <dbReference type="PROSITE" id="PS50048"/>
    </source>
</evidence>
<keyword evidence="4" id="KW-0804">Transcription</keyword>
<dbReference type="GO" id="GO:0008270">
    <property type="term" value="F:zinc ion binding"/>
    <property type="evidence" value="ECO:0007669"/>
    <property type="project" value="InterPro"/>
</dbReference>
<dbReference type="PANTHER" id="PTHR47338:SF23">
    <property type="entry name" value="ZN(II)2CYS6 TRANSCRIPTION FACTOR (EUROFUNG)"/>
    <property type="match status" value="1"/>
</dbReference>
<evidence type="ECO:0000256" key="5">
    <source>
        <dbReference type="ARBA" id="ARBA00023242"/>
    </source>
</evidence>
<dbReference type="PANTHER" id="PTHR47338">
    <property type="entry name" value="ZN(II)2CYS6 TRANSCRIPTION FACTOR (EUROFUNG)-RELATED"/>
    <property type="match status" value="1"/>
</dbReference>
<evidence type="ECO:0000256" key="4">
    <source>
        <dbReference type="ARBA" id="ARBA00023163"/>
    </source>
</evidence>
<keyword evidence="5" id="KW-0539">Nucleus</keyword>